<reference evidence="1 2" key="1">
    <citation type="submission" date="2017-11" db="EMBL/GenBank/DDBJ databases">
        <title>Infants hospitalized years apart are colonized by the same room-sourced microbial strains.</title>
        <authorList>
            <person name="Brooks B."/>
            <person name="Olm M.R."/>
            <person name="Firek B.A."/>
            <person name="Baker R."/>
            <person name="Thomas B.C."/>
            <person name="Morowitz M.J."/>
            <person name="Banfield J.F."/>
        </authorList>
    </citation>
    <scope>NUCLEOTIDE SEQUENCE [LARGE SCALE GENOMIC DNA]</scope>
    <source>
        <strain evidence="1">S2_009_000_R2_76</strain>
    </source>
</reference>
<accession>A0A2W5EPJ8</accession>
<dbReference type="Pfam" id="PF11251">
    <property type="entry name" value="DUF3050"/>
    <property type="match status" value="1"/>
</dbReference>
<dbReference type="Proteomes" id="UP000249645">
    <property type="component" value="Unassembled WGS sequence"/>
</dbReference>
<gene>
    <name evidence="1" type="ORF">DI598_12655</name>
</gene>
<protein>
    <submittedName>
        <fullName evidence="1">Heme oxygenase</fullName>
    </submittedName>
</protein>
<dbReference type="EMBL" id="QFOI01000243">
    <property type="protein sequence ID" value="PZP45985.1"/>
    <property type="molecule type" value="Genomic_DNA"/>
</dbReference>
<evidence type="ECO:0000313" key="1">
    <source>
        <dbReference type="EMBL" id="PZP45985.1"/>
    </source>
</evidence>
<evidence type="ECO:0000313" key="2">
    <source>
        <dbReference type="Proteomes" id="UP000249645"/>
    </source>
</evidence>
<dbReference type="AlphaFoldDB" id="A0A2W5EPJ8"/>
<proteinExistence type="predicted"/>
<comment type="caution">
    <text evidence="1">The sequence shown here is derived from an EMBL/GenBank/DDBJ whole genome shotgun (WGS) entry which is preliminary data.</text>
</comment>
<name>A0A2W5EPJ8_9SPHI</name>
<dbReference type="Gene3D" id="1.20.910.10">
    <property type="entry name" value="Heme oxygenase-like"/>
    <property type="match status" value="1"/>
</dbReference>
<feature type="non-terminal residue" evidence="1">
    <location>
        <position position="74"/>
    </location>
</feature>
<organism evidence="1 2">
    <name type="scientific">Pseudopedobacter saltans</name>
    <dbReference type="NCBI Taxonomy" id="151895"/>
    <lineage>
        <taxon>Bacteria</taxon>
        <taxon>Pseudomonadati</taxon>
        <taxon>Bacteroidota</taxon>
        <taxon>Sphingobacteriia</taxon>
        <taxon>Sphingobacteriales</taxon>
        <taxon>Sphingobacteriaceae</taxon>
        <taxon>Pseudopedobacter</taxon>
    </lineage>
</organism>
<sequence>MVTAIAPIDALKESLQQKRQELIQHPLYHKIKTIESLKIFTQHHVFAVWDFMTLLKALQIRLTCVTLPWKPVGD</sequence>
<dbReference type="InterPro" id="IPR016084">
    <property type="entry name" value="Haem_Oase-like_multi-hlx"/>
</dbReference>
<dbReference type="InterPro" id="IPR024423">
    <property type="entry name" value="DUF3050"/>
</dbReference>